<sequence>MLREYKPTNEEEKAIFSSQPEAQQEVEGQDVDSDYLRRLEASRRSVFEYLESIDFITDYAEDGTPIIALEKIDDIVFKTIGNRTHRANRLGLGGQAGMAEIFKDVPVYTNSDYQKKLNGDAEIQPKRLFYLPQSKADAFDIEAIKQQDFCLSFSDLKRTRWIDLNPYMQGDLDPIN</sequence>
<name>A0A2H0W1A4_9BACT</name>
<dbReference type="EMBL" id="PEZZ01000022">
    <property type="protein sequence ID" value="PIS05077.1"/>
    <property type="molecule type" value="Genomic_DNA"/>
</dbReference>
<gene>
    <name evidence="2" type="ORF">COT81_03110</name>
</gene>
<accession>A0A2H0W1A4</accession>
<dbReference type="AlphaFoldDB" id="A0A2H0W1A4"/>
<comment type="caution">
    <text evidence="2">The sequence shown here is derived from an EMBL/GenBank/DDBJ whole genome shotgun (WGS) entry which is preliminary data.</text>
</comment>
<feature type="region of interest" description="Disordered" evidence="1">
    <location>
        <begin position="1"/>
        <end position="30"/>
    </location>
</feature>
<evidence type="ECO:0000313" key="3">
    <source>
        <dbReference type="Proteomes" id="UP000230935"/>
    </source>
</evidence>
<protein>
    <submittedName>
        <fullName evidence="2">Uncharacterized protein</fullName>
    </submittedName>
</protein>
<reference evidence="3" key="1">
    <citation type="submission" date="2017-09" db="EMBL/GenBank/DDBJ databases">
        <title>Depth-based differentiation of microbial function through sediment-hosted aquifers and enrichment of novel symbionts in the deep terrestrial subsurface.</title>
        <authorList>
            <person name="Probst A.J."/>
            <person name="Ladd B."/>
            <person name="Jarett J.K."/>
            <person name="Geller-Mcgrath D.E."/>
            <person name="Sieber C.M.K."/>
            <person name="Emerson J.B."/>
            <person name="Anantharaman K."/>
            <person name="Thomas B.C."/>
            <person name="Malmstrom R."/>
            <person name="Stieglmeier M."/>
            <person name="Klingl A."/>
            <person name="Woyke T."/>
            <person name="Ryan C.M."/>
            <person name="Banfield J.F."/>
        </authorList>
    </citation>
    <scope>NUCLEOTIDE SEQUENCE [LARGE SCALE GENOMIC DNA]</scope>
</reference>
<evidence type="ECO:0000256" key="1">
    <source>
        <dbReference type="SAM" id="MobiDB-lite"/>
    </source>
</evidence>
<feature type="compositionally biased region" description="Basic and acidic residues" evidence="1">
    <location>
        <begin position="1"/>
        <end position="14"/>
    </location>
</feature>
<evidence type="ECO:0000313" key="2">
    <source>
        <dbReference type="EMBL" id="PIS05077.1"/>
    </source>
</evidence>
<dbReference type="Proteomes" id="UP000230935">
    <property type="component" value="Unassembled WGS sequence"/>
</dbReference>
<proteinExistence type="predicted"/>
<organism evidence="2 3">
    <name type="scientific">Candidatus Buchananbacteria bacterium CG10_big_fil_rev_8_21_14_0_10_42_9</name>
    <dbReference type="NCBI Taxonomy" id="1974526"/>
    <lineage>
        <taxon>Bacteria</taxon>
        <taxon>Candidatus Buchananiibacteriota</taxon>
    </lineage>
</organism>